<dbReference type="PANTHER" id="PTHR48069">
    <property type="entry name" value="DIHYDROFOLATE REDUCTASE"/>
    <property type="match status" value="1"/>
</dbReference>
<dbReference type="PANTHER" id="PTHR48069:SF3">
    <property type="entry name" value="DIHYDROFOLATE REDUCTASE"/>
    <property type="match status" value="1"/>
</dbReference>
<keyword evidence="6 7" id="KW-0560">Oxidoreductase</keyword>
<dbReference type="InterPro" id="IPR024072">
    <property type="entry name" value="DHFR-like_dom_sf"/>
</dbReference>
<evidence type="ECO:0000256" key="4">
    <source>
        <dbReference type="ARBA" id="ARBA00022563"/>
    </source>
</evidence>
<dbReference type="PROSITE" id="PS51330">
    <property type="entry name" value="DHFR_2"/>
    <property type="match status" value="1"/>
</dbReference>
<dbReference type="RefSeq" id="WP_071163834.1">
    <property type="nucleotide sequence ID" value="NZ_CP017812.1"/>
</dbReference>
<dbReference type="GO" id="GO:0005829">
    <property type="term" value="C:cytosol"/>
    <property type="evidence" value="ECO:0007669"/>
    <property type="project" value="TreeGrafter"/>
</dbReference>
<keyword evidence="5 7" id="KW-0521">NADP</keyword>
<organism evidence="9 10">
    <name type="scientific">Boudabousia tangfeifanii</name>
    <dbReference type="NCBI Taxonomy" id="1912795"/>
    <lineage>
        <taxon>Bacteria</taxon>
        <taxon>Bacillati</taxon>
        <taxon>Actinomycetota</taxon>
        <taxon>Actinomycetes</taxon>
        <taxon>Actinomycetales</taxon>
        <taxon>Actinomycetaceae</taxon>
        <taxon>Boudabousia</taxon>
    </lineage>
</organism>
<gene>
    <name evidence="9" type="ORF">BK816_02845</name>
</gene>
<comment type="similarity">
    <text evidence="2 7">Belongs to the dihydrofolate reductase family.</text>
</comment>
<evidence type="ECO:0000259" key="8">
    <source>
        <dbReference type="PROSITE" id="PS51330"/>
    </source>
</evidence>
<comment type="pathway">
    <text evidence="1 7">Cofactor biosynthesis; tetrahydrofolate biosynthesis; 5,6,7,8-tetrahydrofolate from 7,8-dihydrofolate: step 1/1.</text>
</comment>
<dbReference type="GO" id="GO:0006730">
    <property type="term" value="P:one-carbon metabolic process"/>
    <property type="evidence" value="ECO:0007669"/>
    <property type="project" value="UniProtKB-KW"/>
</dbReference>
<keyword evidence="4 7" id="KW-0554">One-carbon metabolism</keyword>
<dbReference type="InterPro" id="IPR012259">
    <property type="entry name" value="DHFR"/>
</dbReference>
<proteinExistence type="inferred from homology"/>
<keyword evidence="10" id="KW-1185">Reference proteome</keyword>
<dbReference type="STRING" id="1912795.BK816_02845"/>
<name>A0A1D9MJI0_9ACTO</name>
<dbReference type="EC" id="1.5.1.3" evidence="3 7"/>
<dbReference type="GO" id="GO:0046654">
    <property type="term" value="P:tetrahydrofolate biosynthetic process"/>
    <property type="evidence" value="ECO:0007669"/>
    <property type="project" value="UniProtKB-UniPathway"/>
</dbReference>
<accession>A0A1D9MJI0</accession>
<dbReference type="GO" id="GO:0046655">
    <property type="term" value="P:folic acid metabolic process"/>
    <property type="evidence" value="ECO:0007669"/>
    <property type="project" value="TreeGrafter"/>
</dbReference>
<evidence type="ECO:0000256" key="7">
    <source>
        <dbReference type="PIRNR" id="PIRNR000194"/>
    </source>
</evidence>
<dbReference type="OrthoDB" id="9804315at2"/>
<feature type="domain" description="DHFR" evidence="8">
    <location>
        <begin position="12"/>
        <end position="193"/>
    </location>
</feature>
<dbReference type="KEGG" id="avu:BK816_02845"/>
<comment type="catalytic activity">
    <reaction evidence="7">
        <text>(6S)-5,6,7,8-tetrahydrofolate + NADP(+) = 7,8-dihydrofolate + NADPH + H(+)</text>
        <dbReference type="Rhea" id="RHEA:15009"/>
        <dbReference type="ChEBI" id="CHEBI:15378"/>
        <dbReference type="ChEBI" id="CHEBI:57451"/>
        <dbReference type="ChEBI" id="CHEBI:57453"/>
        <dbReference type="ChEBI" id="CHEBI:57783"/>
        <dbReference type="ChEBI" id="CHEBI:58349"/>
        <dbReference type="EC" id="1.5.1.3"/>
    </reaction>
</comment>
<evidence type="ECO:0000256" key="5">
    <source>
        <dbReference type="ARBA" id="ARBA00022857"/>
    </source>
</evidence>
<dbReference type="GO" id="GO:0050661">
    <property type="term" value="F:NADP binding"/>
    <property type="evidence" value="ECO:0007669"/>
    <property type="project" value="InterPro"/>
</dbReference>
<dbReference type="PRINTS" id="PR00070">
    <property type="entry name" value="DHFR"/>
</dbReference>
<evidence type="ECO:0000256" key="2">
    <source>
        <dbReference type="ARBA" id="ARBA00009539"/>
    </source>
</evidence>
<dbReference type="CDD" id="cd00209">
    <property type="entry name" value="DHFR"/>
    <property type="match status" value="1"/>
</dbReference>
<dbReference type="Proteomes" id="UP000176288">
    <property type="component" value="Chromosome"/>
</dbReference>
<reference evidence="9 10" key="1">
    <citation type="submission" date="2016-10" db="EMBL/GenBank/DDBJ databases">
        <title>Actinomyces aegypiusis sp. nov., isolated from the Aegypius monachus in Qinghai Tibet Plateau China.</title>
        <authorList>
            <person name="Wang Y."/>
        </authorList>
    </citation>
    <scope>NUCLEOTIDE SEQUENCE [LARGE SCALE GENOMIC DNA]</scope>
    <source>
        <strain evidence="9 10">VUL4_3</strain>
    </source>
</reference>
<dbReference type="Gene3D" id="3.40.430.10">
    <property type="entry name" value="Dihydrofolate Reductase, subunit A"/>
    <property type="match status" value="1"/>
</dbReference>
<protein>
    <recommendedName>
        <fullName evidence="3 7">Dihydrofolate reductase</fullName>
        <ecNumber evidence="3 7">1.5.1.3</ecNumber>
    </recommendedName>
</protein>
<dbReference type="GO" id="GO:0004146">
    <property type="term" value="F:dihydrofolate reductase activity"/>
    <property type="evidence" value="ECO:0007669"/>
    <property type="project" value="UniProtKB-EC"/>
</dbReference>
<evidence type="ECO:0000313" key="10">
    <source>
        <dbReference type="Proteomes" id="UP000176288"/>
    </source>
</evidence>
<evidence type="ECO:0000313" key="9">
    <source>
        <dbReference type="EMBL" id="AOZ72368.1"/>
    </source>
</evidence>
<dbReference type="SUPFAM" id="SSF53597">
    <property type="entry name" value="Dihydrofolate reductase-like"/>
    <property type="match status" value="1"/>
</dbReference>
<evidence type="ECO:0000256" key="1">
    <source>
        <dbReference type="ARBA" id="ARBA00004903"/>
    </source>
</evidence>
<dbReference type="GO" id="GO:0046452">
    <property type="term" value="P:dihydrofolate metabolic process"/>
    <property type="evidence" value="ECO:0007669"/>
    <property type="project" value="TreeGrafter"/>
</dbReference>
<dbReference type="PIRSF" id="PIRSF000194">
    <property type="entry name" value="DHFR"/>
    <property type="match status" value="1"/>
</dbReference>
<dbReference type="UniPathway" id="UPA00077">
    <property type="reaction ID" value="UER00158"/>
</dbReference>
<comment type="function">
    <text evidence="7">Key enzyme in folate metabolism. Catalyzes an essential reaction for de novo glycine and purine synthesis, and for DNA precursor synthesis.</text>
</comment>
<evidence type="ECO:0000256" key="3">
    <source>
        <dbReference type="ARBA" id="ARBA00012856"/>
    </source>
</evidence>
<dbReference type="EMBL" id="CP017812">
    <property type="protein sequence ID" value="AOZ72368.1"/>
    <property type="molecule type" value="Genomic_DNA"/>
</dbReference>
<evidence type="ECO:0000256" key="6">
    <source>
        <dbReference type="ARBA" id="ARBA00023002"/>
    </source>
</evidence>
<sequence length="194" mass="21934">MPTQPTQTNPIRFGAIWAQTQSRIIGQGGDMPWRVPADFRHFKSATMGAPVLMGRKCWESLSLHPLPGRKNLVCTRNEDWQAEGAQVFNSLQAAKAYCETNLATTHEDSSSVPKNEYQVDAWVIGGGQIYEQSLPWVDVVVVSLLDLDITPTDADVFAPELDPNTWELDETLSDDDWREKSGDARWKVQVYRRR</sequence>
<dbReference type="AlphaFoldDB" id="A0A1D9MJI0"/>
<dbReference type="InterPro" id="IPR001796">
    <property type="entry name" value="DHFR_dom"/>
</dbReference>
<dbReference type="Pfam" id="PF00186">
    <property type="entry name" value="DHFR_1"/>
    <property type="match status" value="1"/>
</dbReference>